<accession>A0A0K2G9X1</accession>
<keyword evidence="4" id="KW-1185">Reference proteome</keyword>
<dbReference type="SUPFAM" id="SSF143011">
    <property type="entry name" value="RelE-like"/>
    <property type="match status" value="1"/>
</dbReference>
<evidence type="ECO:0000256" key="2">
    <source>
        <dbReference type="ARBA" id="ARBA00022649"/>
    </source>
</evidence>
<proteinExistence type="inferred from homology"/>
<reference evidence="3 4" key="1">
    <citation type="journal article" date="2015" name="Proc. Natl. Acad. Sci. U.S.A.">
        <title>Expanded metabolic versatility of ubiquitous nitrite-oxidizing bacteria from the genus Nitrospira.</title>
        <authorList>
            <person name="Koch H."/>
            <person name="Lucker S."/>
            <person name="Albertsen M."/>
            <person name="Kitzinger K."/>
            <person name="Herbold C."/>
            <person name="Spieck E."/>
            <person name="Nielsen P.H."/>
            <person name="Wagner M."/>
            <person name="Daims H."/>
        </authorList>
    </citation>
    <scope>NUCLEOTIDE SEQUENCE [LARGE SCALE GENOMIC DNA]</scope>
    <source>
        <strain evidence="3 4">NSP M-1</strain>
    </source>
</reference>
<keyword evidence="2" id="KW-1277">Toxin-antitoxin system</keyword>
<sequence length="105" mass="12396">MAKVVWTGPALKDLEVIVRYIAMDSPRYAERFSKRLVQAPRVLKEYPSLGRVVPEYEMPNLRELIHGAYRIIYEIRQDTCYIEAIIHASRDLMMHYKPGQWDVTE</sequence>
<dbReference type="InterPro" id="IPR035093">
    <property type="entry name" value="RelE/ParE_toxin_dom_sf"/>
</dbReference>
<dbReference type="OrthoDB" id="5574284at2"/>
<evidence type="ECO:0000313" key="3">
    <source>
        <dbReference type="EMBL" id="ALA57740.1"/>
    </source>
</evidence>
<dbReference type="AlphaFoldDB" id="A0A0K2G9X1"/>
<dbReference type="STRING" id="42253.NITMOv2_1312"/>
<evidence type="ECO:0000256" key="1">
    <source>
        <dbReference type="ARBA" id="ARBA00006226"/>
    </source>
</evidence>
<evidence type="ECO:0000313" key="4">
    <source>
        <dbReference type="Proteomes" id="UP000069205"/>
    </source>
</evidence>
<dbReference type="KEGG" id="nmv:NITMOv2_1312"/>
<dbReference type="EMBL" id="CP011801">
    <property type="protein sequence ID" value="ALA57740.1"/>
    <property type="molecule type" value="Genomic_DNA"/>
</dbReference>
<protein>
    <submittedName>
        <fullName evidence="3">Plasmid stabilization system</fullName>
    </submittedName>
</protein>
<dbReference type="Gene3D" id="3.30.2310.20">
    <property type="entry name" value="RelE-like"/>
    <property type="match status" value="1"/>
</dbReference>
<dbReference type="RefSeq" id="WP_083447795.1">
    <property type="nucleotide sequence ID" value="NZ_CP011801.1"/>
</dbReference>
<dbReference type="InterPro" id="IPR051803">
    <property type="entry name" value="TA_system_RelE-like_toxin"/>
</dbReference>
<dbReference type="PANTHER" id="PTHR33755:SF5">
    <property type="entry name" value="TYPE II TOXIN-ANTITOXIN SYSTEM RELE_PARE FAMILY TOXIN"/>
    <property type="match status" value="1"/>
</dbReference>
<dbReference type="PATRIC" id="fig|42253.5.peg.1292"/>
<organism evidence="3 4">
    <name type="scientific">Nitrospira moscoviensis</name>
    <dbReference type="NCBI Taxonomy" id="42253"/>
    <lineage>
        <taxon>Bacteria</taxon>
        <taxon>Pseudomonadati</taxon>
        <taxon>Nitrospirota</taxon>
        <taxon>Nitrospiria</taxon>
        <taxon>Nitrospirales</taxon>
        <taxon>Nitrospiraceae</taxon>
        <taxon>Nitrospira</taxon>
    </lineage>
</organism>
<gene>
    <name evidence="3" type="ORF">NITMOv2_1312</name>
</gene>
<dbReference type="InterPro" id="IPR007712">
    <property type="entry name" value="RelE/ParE_toxin"/>
</dbReference>
<comment type="similarity">
    <text evidence="1">Belongs to the RelE toxin family.</text>
</comment>
<dbReference type="Pfam" id="PF05016">
    <property type="entry name" value="ParE_toxin"/>
    <property type="match status" value="1"/>
</dbReference>
<dbReference type="PANTHER" id="PTHR33755">
    <property type="entry name" value="TOXIN PARE1-RELATED"/>
    <property type="match status" value="1"/>
</dbReference>
<dbReference type="Proteomes" id="UP000069205">
    <property type="component" value="Chromosome"/>
</dbReference>
<name>A0A0K2G9X1_NITMO</name>